<evidence type="ECO:0000313" key="1">
    <source>
        <dbReference type="Proteomes" id="UP000095286"/>
    </source>
</evidence>
<proteinExistence type="predicted"/>
<dbReference type="WBParaSite" id="RSKR_0001123300.1">
    <property type="protein sequence ID" value="RSKR_0001123300.1"/>
    <property type="gene ID" value="RSKR_0001123300"/>
</dbReference>
<evidence type="ECO:0000313" key="2">
    <source>
        <dbReference type="WBParaSite" id="RSKR_0001123300.1"/>
    </source>
</evidence>
<organism evidence="1 2">
    <name type="scientific">Rhabditophanes sp. KR3021</name>
    <dbReference type="NCBI Taxonomy" id="114890"/>
    <lineage>
        <taxon>Eukaryota</taxon>
        <taxon>Metazoa</taxon>
        <taxon>Ecdysozoa</taxon>
        <taxon>Nematoda</taxon>
        <taxon>Chromadorea</taxon>
        <taxon>Rhabditida</taxon>
        <taxon>Tylenchina</taxon>
        <taxon>Panagrolaimomorpha</taxon>
        <taxon>Strongyloidoidea</taxon>
        <taxon>Alloionematidae</taxon>
        <taxon>Rhabditophanes</taxon>
    </lineage>
</organism>
<protein>
    <submittedName>
        <fullName evidence="2">Clathrin light chain</fullName>
    </submittedName>
</protein>
<sequence length="249" mass="28590">MTCVSKKHAENVEAIPIDYFRDEVANSDSGKPSYEIVFLMFPEKNDEVALSRHFRCCNNNYTMDPVADFLASEQKYLADIGDFEDATEHQQQPHQEEDFNEVTSVDNSNFDLQGLAVETPSLLSQHGSTASFDSLSATNSRYQEEPETLKKWKEQNEKLIAEKDQNENKKKDEWKVNGRKELEQWYSERDAKLQAVKVANRKGEQELISGQDEPCNKDHPNWKRIASLCDLTAKSTRDVSRMRSLLASM</sequence>
<accession>A0AC35UGR0</accession>
<reference evidence="2" key="1">
    <citation type="submission" date="2016-11" db="UniProtKB">
        <authorList>
            <consortium name="WormBaseParasite"/>
        </authorList>
    </citation>
    <scope>IDENTIFICATION</scope>
    <source>
        <strain evidence="2">KR3021</strain>
    </source>
</reference>
<name>A0AC35UGR0_9BILA</name>
<dbReference type="Proteomes" id="UP000095286">
    <property type="component" value="Unplaced"/>
</dbReference>